<dbReference type="Pfam" id="PF01821">
    <property type="entry name" value="ANATO"/>
    <property type="match status" value="1"/>
</dbReference>
<organism evidence="7 8">
    <name type="scientific">Salarias fasciatus</name>
    <name type="common">Jewelled blenny</name>
    <name type="synonym">Blennius fasciatus</name>
    <dbReference type="NCBI Taxonomy" id="181472"/>
    <lineage>
        <taxon>Eukaryota</taxon>
        <taxon>Metazoa</taxon>
        <taxon>Chordata</taxon>
        <taxon>Craniata</taxon>
        <taxon>Vertebrata</taxon>
        <taxon>Euteleostomi</taxon>
        <taxon>Actinopterygii</taxon>
        <taxon>Neopterygii</taxon>
        <taxon>Teleostei</taxon>
        <taxon>Neoteleostei</taxon>
        <taxon>Acanthomorphata</taxon>
        <taxon>Ovalentaria</taxon>
        <taxon>Blenniimorphae</taxon>
        <taxon>Blenniiformes</taxon>
        <taxon>Blennioidei</taxon>
        <taxon>Blenniidae</taxon>
        <taxon>Salariinae</taxon>
        <taxon>Salarias</taxon>
    </lineage>
</organism>
<feature type="chain" id="PRO_5025476565" evidence="4">
    <location>
        <begin position="21"/>
        <end position="1650"/>
    </location>
</feature>
<dbReference type="SUPFAM" id="SSF47686">
    <property type="entry name" value="Anaphylotoxins (complement system)"/>
    <property type="match status" value="1"/>
</dbReference>
<dbReference type="InterPro" id="IPR036595">
    <property type="entry name" value="A-macroglobulin_rcpt-bd_sf"/>
</dbReference>
<dbReference type="PROSITE" id="PS01177">
    <property type="entry name" value="ANAPHYLATOXIN_1"/>
    <property type="match status" value="1"/>
</dbReference>
<dbReference type="Pfam" id="PF21308">
    <property type="entry name" value="C3_CUB2"/>
    <property type="match status" value="1"/>
</dbReference>
<dbReference type="GO" id="GO:0005615">
    <property type="term" value="C:extracellular space"/>
    <property type="evidence" value="ECO:0007669"/>
    <property type="project" value="InterPro"/>
</dbReference>
<dbReference type="Pfam" id="PF07677">
    <property type="entry name" value="A2M_recep"/>
    <property type="match status" value="1"/>
</dbReference>
<dbReference type="InterPro" id="IPR011626">
    <property type="entry name" value="Alpha-macroglobulin_TED"/>
</dbReference>
<dbReference type="Gene3D" id="2.60.40.1930">
    <property type="match status" value="3"/>
</dbReference>
<dbReference type="Proteomes" id="UP000472267">
    <property type="component" value="Unassembled WGS sequence"/>
</dbReference>
<sequence length="1650" mass="185530">MRKTLLPLLASLAFASLTASADKAPLKVLSAPNLLRVETTENIFVECQDCTGGDIRVQINVLNHPTKTKYLDSTSVTLTRQNNYQMFGQVKIPAVEFSRDPSVKQYVYLQAQFDDQSLEKVVLVSFQSGHIFIQTDKTVYTPDSSVRYRLFAVTPQMEPVERDPRTRFEDAVDIEIVVMFLSLFFILITFPRGAYVGINCGLWKVVSRFQSNPQQSYSSDFEVKEYVLPSFEVKLKPRVPFFYVDSSDLTVEIRATYLFGEAVDGTAYVMFGVMQDGQKKGFPASIQRLPVQRGEGSAVLKREHITQTVPNIQELVGDSMFVSVSVLTKLGTEMVEAEVRGIQIVTSPYTIHFKKTPRYFKPGMSFDLTVEVLNPDETPAGNVPVLLFPGDIQGVTGSNGIARFTVNPEGNRQFLDIQVSPRRFSSKLCKWKQKRVQTQLFIGCFITDVSPNEKHSVCVDSADVKIGSYLMAHLSLNSLPVREQDITYLILSRGQLLKFGRFKTQGQVLIALNIPITKEMLPSFRIVAYYHVDHAVVSDSVWVDVKDSCMGSLKLELERPAASYPPRKMLHLKVTGDPGATVGLVAVDKGVYVLNNKHRLTQKKVWDKVEKHDTGCTPGGGKDGMGVFHDAGLLFVTHRGSGTPHRLEPQAARRKRASPLMEVPTTLVDKYKSSELQKDCCVDGMRETPPSYSCERRSEYIVDGPACVEAFLDCCREMTTQQADHQEDSLKLARKDDDSYVDSIDIFTRSSFPESWLWTDVDLPASCRGLTVNNPNSQFNVFHLRLSFSSHPSCRPPSTLIGICVGEPLEVIARKQFFIDLKLPYSAVRGEQLEIKAILHNYSPDAITVRVDLMEAQHVCSAAFKHGPYRQEVNVGPQTTLSVPFFIVPMREGEVQIEVKAAVKDSSLNDGIMKRLRVVPGGVLVRSSKIISLDPEGGIQEEILNSQIPRKDMIPHSIESTHIFITGREDISALMENAISGKSMAELIYKPSGPGEPNMIHMTHPVIATIYLDRTNQWEAVGFQKRAEALQHIKTGYYQELAFRKWDGSFAVWPNRPSSSWLTAYVAKVFTMAHSLVAVQEEVICDAIKYLILNTQQPDGMFGEVGIVILAEMTGDVKGRDTDASMTAFKLIAMQESRPLCAATVNGLSGSIDKAVSYLERHLDSLTNPYAVAMTSYALANEGKLNREVLYRFVSRDLSHWPVPRGHQYTLEATAYALLALVKTRAFKDSRPVVRWFTQQQLVGGGLGSTQATLMVCQALSEYWINAEKPEYHLNVDILMPGRPKPYKFNVNRENHHLTRTLKSNGINHNMTVRATGSGEATVTMVSMYYALPQEKQSDCQRFNMSVELIPEKMDVEEKVFQLRIEVLHNDKKRDSTMTVLDIGLLPGFTVDTDDLNLLSEGRAYTIAKYEMNNVLSERGSLIIYLDKVSHIRPEEISFRVRQTLKVGVLQPAAVSVYEYYKETKCVKLYHPERRAGQPLWFCRGGECTCVAEGSCSLQKKGKISNDERSAKICEATLTNKTEFAYKVQLEETVADLSTDTYTVRILDVIKEGNTDVGPMGKLRSFLSHQHCRGAVGLQKGKTYLIMGSSQDIRRDDQEQTYVQFWYMLDEKTWVEYWPTTEECQTDEHRPSCSGLEHMVDQFQVFSCRQ</sequence>
<dbReference type="CDD" id="cd02896">
    <property type="entry name" value="complement_C3_C4_C5"/>
    <property type="match status" value="1"/>
</dbReference>
<feature type="domain" description="Anaphylatoxin-like" evidence="5">
    <location>
        <begin position="680"/>
        <end position="715"/>
    </location>
</feature>
<keyword evidence="3" id="KW-1015">Disulfide bond</keyword>
<dbReference type="PANTHER" id="PTHR11412:SF81">
    <property type="entry name" value="COMPLEMENT C3"/>
    <property type="match status" value="1"/>
</dbReference>
<evidence type="ECO:0000256" key="4">
    <source>
        <dbReference type="SAM" id="SignalP"/>
    </source>
</evidence>
<dbReference type="Gene3D" id="1.20.91.20">
    <property type="entry name" value="Anaphylotoxins (complement system)"/>
    <property type="match status" value="1"/>
</dbReference>
<reference evidence="7" key="2">
    <citation type="submission" date="2025-09" db="UniProtKB">
        <authorList>
            <consortium name="Ensembl"/>
        </authorList>
    </citation>
    <scope>IDENTIFICATION</scope>
</reference>
<dbReference type="SMART" id="SM00643">
    <property type="entry name" value="C345C"/>
    <property type="match status" value="1"/>
</dbReference>
<dbReference type="Gene3D" id="2.60.40.10">
    <property type="entry name" value="Immunoglobulins"/>
    <property type="match status" value="2"/>
</dbReference>
<dbReference type="Pfam" id="PF07678">
    <property type="entry name" value="TED_complement"/>
    <property type="match status" value="1"/>
</dbReference>
<evidence type="ECO:0000256" key="1">
    <source>
        <dbReference type="ARBA" id="ARBA00004613"/>
    </source>
</evidence>
<dbReference type="InterPro" id="IPR000020">
    <property type="entry name" value="Anaphylatoxin/fibulin"/>
</dbReference>
<dbReference type="Pfam" id="PF07703">
    <property type="entry name" value="A2M_BRD"/>
    <property type="match status" value="1"/>
</dbReference>
<dbReference type="PROSITE" id="PS50189">
    <property type="entry name" value="NTR"/>
    <property type="match status" value="1"/>
</dbReference>
<name>A0A672HA93_SALFA</name>
<feature type="domain" description="NTR" evidence="6">
    <location>
        <begin position="1496"/>
        <end position="1648"/>
    </location>
</feature>
<dbReference type="InterPro" id="IPR013783">
    <property type="entry name" value="Ig-like_fold"/>
</dbReference>
<dbReference type="InterPro" id="IPR050473">
    <property type="entry name" value="A2M/Complement_sys"/>
</dbReference>
<keyword evidence="8" id="KW-1185">Reference proteome</keyword>
<dbReference type="SMART" id="SM01359">
    <property type="entry name" value="A2M_N_2"/>
    <property type="match status" value="1"/>
</dbReference>
<dbReference type="FunFam" id="2.60.40.1940:FF:000001">
    <property type="entry name" value="Complement component C3"/>
    <property type="match status" value="1"/>
</dbReference>
<dbReference type="InterPro" id="IPR018081">
    <property type="entry name" value="Anaphylatoxin_comp_syst"/>
</dbReference>
<protein>
    <submittedName>
        <fullName evidence="7">Complement C3-like</fullName>
    </submittedName>
</protein>
<dbReference type="InterPro" id="IPR041425">
    <property type="entry name" value="C3/4/5_MG1"/>
</dbReference>
<evidence type="ECO:0000313" key="8">
    <source>
        <dbReference type="Proteomes" id="UP000472267"/>
    </source>
</evidence>
<dbReference type="SUPFAM" id="SSF48239">
    <property type="entry name" value="Terpenoid cyclases/Protein prenyltransferases"/>
    <property type="match status" value="1"/>
</dbReference>
<evidence type="ECO:0000259" key="5">
    <source>
        <dbReference type="PROSITE" id="PS01178"/>
    </source>
</evidence>
<dbReference type="Pfam" id="PF01759">
    <property type="entry name" value="NTR"/>
    <property type="match status" value="1"/>
</dbReference>
<dbReference type="CDD" id="cd00017">
    <property type="entry name" value="ANATO"/>
    <property type="match status" value="1"/>
</dbReference>
<comment type="subcellular location">
    <subcellularLocation>
        <location evidence="1">Secreted</location>
    </subcellularLocation>
</comment>
<dbReference type="FunFam" id="2.40.50.120:FF:000013">
    <property type="entry name" value="Complement C3"/>
    <property type="match status" value="1"/>
</dbReference>
<dbReference type="InterPro" id="IPR040839">
    <property type="entry name" value="MG4"/>
</dbReference>
<dbReference type="InterPro" id="IPR041555">
    <property type="entry name" value="MG3"/>
</dbReference>
<dbReference type="SMART" id="SM01361">
    <property type="entry name" value="A2M_recep"/>
    <property type="match status" value="1"/>
</dbReference>
<dbReference type="Gene3D" id="2.60.40.690">
    <property type="entry name" value="Alpha-macroglobulin, receptor-binding domain"/>
    <property type="match status" value="1"/>
</dbReference>
<dbReference type="Gene3D" id="2.60.120.1540">
    <property type="match status" value="1"/>
</dbReference>
<feature type="signal peptide" evidence="4">
    <location>
        <begin position="1"/>
        <end position="20"/>
    </location>
</feature>
<dbReference type="Ensembl" id="ENSSFAT00005027008.1">
    <property type="protein sequence ID" value="ENSSFAP00005025982.1"/>
    <property type="gene ID" value="ENSSFAG00005012394.1"/>
</dbReference>
<evidence type="ECO:0000256" key="3">
    <source>
        <dbReference type="ARBA" id="ARBA00023157"/>
    </source>
</evidence>
<dbReference type="FunCoup" id="A0A672HA93">
    <property type="interactions" value="1141"/>
</dbReference>
<dbReference type="InterPro" id="IPR009048">
    <property type="entry name" value="A-macroglobulin_rcpt-bd"/>
</dbReference>
<keyword evidence="4" id="KW-0732">Signal</keyword>
<dbReference type="Gene3D" id="2.40.50.120">
    <property type="match status" value="1"/>
</dbReference>
<accession>A0A672HA93</accession>
<dbReference type="GO" id="GO:0004866">
    <property type="term" value="F:endopeptidase inhibitor activity"/>
    <property type="evidence" value="ECO:0007669"/>
    <property type="project" value="InterPro"/>
</dbReference>
<dbReference type="Pfam" id="PF00207">
    <property type="entry name" value="A2M"/>
    <property type="match status" value="1"/>
</dbReference>
<dbReference type="InterPro" id="IPR008930">
    <property type="entry name" value="Terpenoid_cyclase/PrenylTrfase"/>
</dbReference>
<dbReference type="Gene3D" id="2.20.130.20">
    <property type="match status" value="1"/>
</dbReference>
<dbReference type="InParanoid" id="A0A672HA93"/>
<dbReference type="SUPFAM" id="SSF49410">
    <property type="entry name" value="Alpha-macroglobulin receptor domain"/>
    <property type="match status" value="1"/>
</dbReference>
<evidence type="ECO:0000256" key="2">
    <source>
        <dbReference type="ARBA" id="ARBA00022525"/>
    </source>
</evidence>
<dbReference type="Pfam" id="PF17790">
    <property type="entry name" value="MG1"/>
    <property type="match status" value="1"/>
</dbReference>
<evidence type="ECO:0000259" key="6">
    <source>
        <dbReference type="PROSITE" id="PS50189"/>
    </source>
</evidence>
<evidence type="ECO:0000313" key="7">
    <source>
        <dbReference type="Ensembl" id="ENSSFAP00005025982.1"/>
    </source>
</evidence>
<keyword evidence="2" id="KW-0964">Secreted</keyword>
<proteinExistence type="predicted"/>
<dbReference type="SMART" id="SM00104">
    <property type="entry name" value="ANATO"/>
    <property type="match status" value="1"/>
</dbReference>
<dbReference type="Pfam" id="PF17791">
    <property type="entry name" value="MG3"/>
    <property type="match status" value="1"/>
</dbReference>
<dbReference type="InterPro" id="IPR008993">
    <property type="entry name" value="TIMP-like_OB-fold"/>
</dbReference>
<dbReference type="PROSITE" id="PS01178">
    <property type="entry name" value="ANAPHYLATOXIN_2"/>
    <property type="match status" value="1"/>
</dbReference>
<dbReference type="InterPro" id="IPR001599">
    <property type="entry name" value="Macroglobln_a2"/>
</dbReference>
<reference evidence="7" key="1">
    <citation type="submission" date="2025-08" db="UniProtKB">
        <authorList>
            <consortium name="Ensembl"/>
        </authorList>
    </citation>
    <scope>IDENTIFICATION</scope>
</reference>
<dbReference type="InterPro" id="IPR011625">
    <property type="entry name" value="A2M_N_BRD"/>
</dbReference>
<gene>
    <name evidence="7" type="primary">LOC115384031</name>
</gene>
<dbReference type="InterPro" id="IPR048848">
    <property type="entry name" value="C3_CUB2"/>
</dbReference>
<dbReference type="Gene3D" id="2.60.40.1940">
    <property type="match status" value="1"/>
</dbReference>
<dbReference type="InterPro" id="IPR001134">
    <property type="entry name" value="Netrin_domain"/>
</dbReference>
<dbReference type="SMART" id="SM01360">
    <property type="entry name" value="A2M"/>
    <property type="match status" value="1"/>
</dbReference>
<dbReference type="OMA" id="HNIYKPR"/>
<dbReference type="InterPro" id="IPR018933">
    <property type="entry name" value="Netrin_module_non-TIMP"/>
</dbReference>
<dbReference type="PANTHER" id="PTHR11412">
    <property type="entry name" value="MACROGLOBULIN / COMPLEMENT"/>
    <property type="match status" value="1"/>
</dbReference>
<dbReference type="FunFam" id="2.60.40.10:FF:000155">
    <property type="entry name" value="complement C3 isoform X1"/>
    <property type="match status" value="1"/>
</dbReference>
<dbReference type="SUPFAM" id="SSF50242">
    <property type="entry name" value="TIMP-like"/>
    <property type="match status" value="1"/>
</dbReference>
<dbReference type="Gene3D" id="6.20.50.160">
    <property type="match status" value="1"/>
</dbReference>
<dbReference type="Gene3D" id="1.50.10.20">
    <property type="match status" value="1"/>
</dbReference>
<dbReference type="Pfam" id="PF17789">
    <property type="entry name" value="MG4"/>
    <property type="match status" value="1"/>
</dbReference>